<dbReference type="PROSITE" id="PS50181">
    <property type="entry name" value="FBOX"/>
    <property type="match status" value="1"/>
</dbReference>
<protein>
    <recommendedName>
        <fullName evidence="3">F-box only protein 9</fullName>
    </recommendedName>
</protein>
<evidence type="ECO:0000313" key="9">
    <source>
        <dbReference type="EMBL" id="KZT71981.1"/>
    </source>
</evidence>
<gene>
    <name evidence="9" type="ORF">DAEQUDRAFT_749711</name>
</gene>
<feature type="region of interest" description="Disordered" evidence="7">
    <location>
        <begin position="1"/>
        <end position="20"/>
    </location>
</feature>
<dbReference type="AlphaFoldDB" id="A0A165SH49"/>
<dbReference type="PANTHER" id="PTHR12874:SF9">
    <property type="entry name" value="F-BOX ONLY PROTEIN 48"/>
    <property type="match status" value="1"/>
</dbReference>
<dbReference type="Gene3D" id="1.20.1280.50">
    <property type="match status" value="1"/>
</dbReference>
<dbReference type="GO" id="GO:0005737">
    <property type="term" value="C:cytoplasm"/>
    <property type="evidence" value="ECO:0007669"/>
    <property type="project" value="UniProtKB-SubCell"/>
</dbReference>
<dbReference type="GO" id="GO:0031146">
    <property type="term" value="P:SCF-dependent proteasomal ubiquitin-dependent protein catabolic process"/>
    <property type="evidence" value="ECO:0007669"/>
    <property type="project" value="TreeGrafter"/>
</dbReference>
<dbReference type="STRING" id="1314783.A0A165SH49"/>
<name>A0A165SH49_9APHY</name>
<feature type="region of interest" description="Disordered" evidence="7">
    <location>
        <begin position="29"/>
        <end position="65"/>
    </location>
</feature>
<evidence type="ECO:0000256" key="6">
    <source>
        <dbReference type="ARBA" id="ARBA00022803"/>
    </source>
</evidence>
<dbReference type="SUPFAM" id="SSF81383">
    <property type="entry name" value="F-box domain"/>
    <property type="match status" value="1"/>
</dbReference>
<dbReference type="GO" id="GO:0019005">
    <property type="term" value="C:SCF ubiquitin ligase complex"/>
    <property type="evidence" value="ECO:0007669"/>
    <property type="project" value="TreeGrafter"/>
</dbReference>
<dbReference type="Proteomes" id="UP000076727">
    <property type="component" value="Unassembled WGS sequence"/>
</dbReference>
<dbReference type="EMBL" id="KV429043">
    <property type="protein sequence ID" value="KZT71981.1"/>
    <property type="molecule type" value="Genomic_DNA"/>
</dbReference>
<dbReference type="OrthoDB" id="2117972at2759"/>
<dbReference type="InterPro" id="IPR001810">
    <property type="entry name" value="F-box_dom"/>
</dbReference>
<evidence type="ECO:0000256" key="3">
    <source>
        <dbReference type="ARBA" id="ARBA00019775"/>
    </source>
</evidence>
<comment type="subcellular location">
    <subcellularLocation>
        <location evidence="1">Cytoplasm</location>
    </subcellularLocation>
</comment>
<evidence type="ECO:0000313" key="10">
    <source>
        <dbReference type="Proteomes" id="UP000076727"/>
    </source>
</evidence>
<evidence type="ECO:0000256" key="7">
    <source>
        <dbReference type="SAM" id="MobiDB-lite"/>
    </source>
</evidence>
<sequence>MSAEATANIHPSEELNRFREEWKEEVRRKKSVAQAQASSLKAADTALPQQSASEATTKDKSPEIPRVAAHPTQGCFSHAPRVTDTTSAPLGPKLQRAVEVYRRAVLCEQQSNLDEALELYRIAFRMDPNVDRAYHKIEAQSYINANAPIIQQSPHSTSGPKGTSINEVTQGLKSLDIHSVVVPAIESGDAVPQGSLASIMAEWPHELQFLPEDERQPVQLQKLPVEVLLVALRKLDTTALERFALVSRKARVLTLDMSIWRQFVEATYKPPQLRDLKELDGLSHSYQGDHRRLYIEQPRVRLDGVYIAICHYTRSGVSENAWFHPIHMVQYHRFLRFYPDGQVISLLSLAEPKDIIPILKPTLHVKGLSIGSWRLSGTTVHIESLIDPRPGCVNRHAFRMTLELRSRPLGRWNRLNFLAYDSVNIESGEVSPVPLKHDRGFHFSKVRSYS</sequence>
<evidence type="ECO:0000256" key="1">
    <source>
        <dbReference type="ARBA" id="ARBA00004496"/>
    </source>
</evidence>
<keyword evidence="4" id="KW-0963">Cytoplasm</keyword>
<evidence type="ECO:0000256" key="4">
    <source>
        <dbReference type="ARBA" id="ARBA00022490"/>
    </source>
</evidence>
<dbReference type="UniPathway" id="UPA00143"/>
<proteinExistence type="predicted"/>
<dbReference type="GO" id="GO:0016567">
    <property type="term" value="P:protein ubiquitination"/>
    <property type="evidence" value="ECO:0007669"/>
    <property type="project" value="UniProtKB-UniPathway"/>
</dbReference>
<organism evidence="9 10">
    <name type="scientific">Daedalea quercina L-15889</name>
    <dbReference type="NCBI Taxonomy" id="1314783"/>
    <lineage>
        <taxon>Eukaryota</taxon>
        <taxon>Fungi</taxon>
        <taxon>Dikarya</taxon>
        <taxon>Basidiomycota</taxon>
        <taxon>Agaricomycotina</taxon>
        <taxon>Agaricomycetes</taxon>
        <taxon>Polyporales</taxon>
        <taxon>Fomitopsis</taxon>
    </lineage>
</organism>
<keyword evidence="5" id="KW-0833">Ubl conjugation pathway</keyword>
<dbReference type="InterPro" id="IPR036047">
    <property type="entry name" value="F-box-like_dom_sf"/>
</dbReference>
<dbReference type="Pfam" id="PF12937">
    <property type="entry name" value="F-box-like"/>
    <property type="match status" value="1"/>
</dbReference>
<keyword evidence="6" id="KW-0802">TPR repeat</keyword>
<dbReference type="SUPFAM" id="SSF116846">
    <property type="entry name" value="MIT domain"/>
    <property type="match status" value="1"/>
</dbReference>
<evidence type="ECO:0000256" key="5">
    <source>
        <dbReference type="ARBA" id="ARBA00022786"/>
    </source>
</evidence>
<reference evidence="9 10" key="1">
    <citation type="journal article" date="2016" name="Mol. Biol. Evol.">
        <title>Comparative Genomics of Early-Diverging Mushroom-Forming Fungi Provides Insights into the Origins of Lignocellulose Decay Capabilities.</title>
        <authorList>
            <person name="Nagy L.G."/>
            <person name="Riley R."/>
            <person name="Tritt A."/>
            <person name="Adam C."/>
            <person name="Daum C."/>
            <person name="Floudas D."/>
            <person name="Sun H."/>
            <person name="Yadav J.S."/>
            <person name="Pangilinan J."/>
            <person name="Larsson K.H."/>
            <person name="Matsuura K."/>
            <person name="Barry K."/>
            <person name="Labutti K."/>
            <person name="Kuo R."/>
            <person name="Ohm R.A."/>
            <person name="Bhattacharya S.S."/>
            <person name="Shirouzu T."/>
            <person name="Yoshinaga Y."/>
            <person name="Martin F.M."/>
            <person name="Grigoriev I.V."/>
            <person name="Hibbett D.S."/>
        </authorList>
    </citation>
    <scope>NUCLEOTIDE SEQUENCE [LARGE SCALE GENOMIC DNA]</scope>
    <source>
        <strain evidence="9 10">L-15889</strain>
    </source>
</reference>
<accession>A0A165SH49</accession>
<feature type="domain" description="F-box" evidence="8">
    <location>
        <begin position="217"/>
        <end position="263"/>
    </location>
</feature>
<evidence type="ECO:0000259" key="8">
    <source>
        <dbReference type="PROSITE" id="PS50181"/>
    </source>
</evidence>
<dbReference type="Pfam" id="PF19270">
    <property type="entry name" value="FBO_C"/>
    <property type="match status" value="1"/>
</dbReference>
<keyword evidence="10" id="KW-1185">Reference proteome</keyword>
<dbReference type="InterPro" id="IPR036181">
    <property type="entry name" value="MIT_dom_sf"/>
</dbReference>
<dbReference type="PANTHER" id="PTHR12874">
    <property type="entry name" value="F-BOX ONLY PROTEIN 48-RELATED"/>
    <property type="match status" value="1"/>
</dbReference>
<dbReference type="InterPro" id="IPR045464">
    <property type="entry name" value="Hrt3/FBXO9_C"/>
</dbReference>
<comment type="pathway">
    <text evidence="2">Protein modification; protein ubiquitination.</text>
</comment>
<feature type="compositionally biased region" description="Basic and acidic residues" evidence="7">
    <location>
        <begin position="11"/>
        <end position="20"/>
    </location>
</feature>
<evidence type="ECO:0000256" key="2">
    <source>
        <dbReference type="ARBA" id="ARBA00004906"/>
    </source>
</evidence>